<evidence type="ECO:0000313" key="5">
    <source>
        <dbReference type="Proteomes" id="UP001385951"/>
    </source>
</evidence>
<feature type="region of interest" description="Disordered" evidence="3">
    <location>
        <begin position="253"/>
        <end position="315"/>
    </location>
</feature>
<feature type="compositionally biased region" description="Polar residues" evidence="3">
    <location>
        <begin position="959"/>
        <end position="972"/>
    </location>
</feature>
<feature type="compositionally biased region" description="Basic and acidic residues" evidence="3">
    <location>
        <begin position="1560"/>
        <end position="1573"/>
    </location>
</feature>
<dbReference type="GO" id="GO:0035591">
    <property type="term" value="F:signaling adaptor activity"/>
    <property type="evidence" value="ECO:0007669"/>
    <property type="project" value="TreeGrafter"/>
</dbReference>
<evidence type="ECO:0000313" key="4">
    <source>
        <dbReference type="EMBL" id="KAK7689781.1"/>
    </source>
</evidence>
<reference evidence="4 5" key="1">
    <citation type="submission" date="2022-09" db="EMBL/GenBank/DDBJ databases">
        <authorList>
            <person name="Palmer J.M."/>
        </authorList>
    </citation>
    <scope>NUCLEOTIDE SEQUENCE [LARGE SCALE GENOMIC DNA]</scope>
    <source>
        <strain evidence="4 5">DSM 7382</strain>
    </source>
</reference>
<dbReference type="Gene3D" id="3.80.10.10">
    <property type="entry name" value="Ribonuclease Inhibitor"/>
    <property type="match status" value="2"/>
</dbReference>
<dbReference type="PANTHER" id="PTHR47566:SF1">
    <property type="entry name" value="PROTEIN NUD1"/>
    <property type="match status" value="1"/>
</dbReference>
<feature type="compositionally biased region" description="Polar residues" evidence="3">
    <location>
        <begin position="939"/>
        <end position="951"/>
    </location>
</feature>
<feature type="compositionally biased region" description="Polar residues" evidence="3">
    <location>
        <begin position="445"/>
        <end position="455"/>
    </location>
</feature>
<feature type="compositionally biased region" description="Basic and acidic residues" evidence="3">
    <location>
        <begin position="156"/>
        <end position="172"/>
    </location>
</feature>
<keyword evidence="1" id="KW-0433">Leucine-rich repeat</keyword>
<dbReference type="SMART" id="SM00365">
    <property type="entry name" value="LRR_SD22"/>
    <property type="match status" value="5"/>
</dbReference>
<feature type="compositionally biased region" description="Low complexity" evidence="3">
    <location>
        <begin position="339"/>
        <end position="358"/>
    </location>
</feature>
<keyword evidence="5" id="KW-1185">Reference proteome</keyword>
<gene>
    <name evidence="4" type="ORF">QCA50_006420</name>
</gene>
<dbReference type="InterPro" id="IPR052574">
    <property type="entry name" value="CDIRP"/>
</dbReference>
<feature type="compositionally biased region" description="Polar residues" evidence="3">
    <location>
        <begin position="253"/>
        <end position="264"/>
    </location>
</feature>
<feature type="region of interest" description="Disordered" evidence="3">
    <location>
        <begin position="104"/>
        <end position="219"/>
    </location>
</feature>
<feature type="compositionally biased region" description="Polar residues" evidence="3">
    <location>
        <begin position="764"/>
        <end position="782"/>
    </location>
</feature>
<feature type="compositionally biased region" description="Low complexity" evidence="3">
    <location>
        <begin position="808"/>
        <end position="828"/>
    </location>
</feature>
<feature type="compositionally biased region" description="Basic and acidic residues" evidence="3">
    <location>
        <begin position="690"/>
        <end position="716"/>
    </location>
</feature>
<feature type="region of interest" description="Disordered" evidence="3">
    <location>
        <begin position="1"/>
        <end position="39"/>
    </location>
</feature>
<evidence type="ECO:0000256" key="2">
    <source>
        <dbReference type="ARBA" id="ARBA00022737"/>
    </source>
</evidence>
<feature type="region of interest" description="Disordered" evidence="3">
    <location>
        <begin position="1533"/>
        <end position="1573"/>
    </location>
</feature>
<dbReference type="InterPro" id="IPR032675">
    <property type="entry name" value="LRR_dom_sf"/>
</dbReference>
<organism evidence="4 5">
    <name type="scientific">Cerrena zonata</name>
    <dbReference type="NCBI Taxonomy" id="2478898"/>
    <lineage>
        <taxon>Eukaryota</taxon>
        <taxon>Fungi</taxon>
        <taxon>Dikarya</taxon>
        <taxon>Basidiomycota</taxon>
        <taxon>Agaricomycotina</taxon>
        <taxon>Agaricomycetes</taxon>
        <taxon>Polyporales</taxon>
        <taxon>Cerrenaceae</taxon>
        <taxon>Cerrena</taxon>
    </lineage>
</organism>
<dbReference type="GO" id="GO:1902412">
    <property type="term" value="P:regulation of mitotic cytokinesis"/>
    <property type="evidence" value="ECO:0007669"/>
    <property type="project" value="TreeGrafter"/>
</dbReference>
<name>A0AAW0G8V5_9APHY</name>
<feature type="compositionally biased region" description="Low complexity" evidence="3">
    <location>
        <begin position="1452"/>
        <end position="1464"/>
    </location>
</feature>
<feature type="compositionally biased region" description="Basic and acidic residues" evidence="3">
    <location>
        <begin position="1533"/>
        <end position="1553"/>
    </location>
</feature>
<dbReference type="Proteomes" id="UP001385951">
    <property type="component" value="Unassembled WGS sequence"/>
</dbReference>
<feature type="region of interest" description="Disordered" evidence="3">
    <location>
        <begin position="1388"/>
        <end position="1480"/>
    </location>
</feature>
<feature type="compositionally biased region" description="Polar residues" evidence="3">
    <location>
        <begin position="385"/>
        <end position="395"/>
    </location>
</feature>
<proteinExistence type="predicted"/>
<dbReference type="InterPro" id="IPR003591">
    <property type="entry name" value="Leu-rich_rpt_typical-subtyp"/>
</dbReference>
<feature type="compositionally biased region" description="Polar residues" evidence="3">
    <location>
        <begin position="204"/>
        <end position="215"/>
    </location>
</feature>
<comment type="caution">
    <text evidence="4">The sequence shown here is derived from an EMBL/GenBank/DDBJ whole genome shotgun (WGS) entry which is preliminary data.</text>
</comment>
<dbReference type="Pfam" id="PF13855">
    <property type="entry name" value="LRR_8"/>
    <property type="match status" value="2"/>
</dbReference>
<protein>
    <recommendedName>
        <fullName evidence="6">Septation initiation network scaffold protein cdc11</fullName>
    </recommendedName>
</protein>
<feature type="compositionally biased region" description="Basic and acidic residues" evidence="3">
    <location>
        <begin position="663"/>
        <end position="682"/>
    </location>
</feature>
<evidence type="ECO:0000256" key="3">
    <source>
        <dbReference type="SAM" id="MobiDB-lite"/>
    </source>
</evidence>
<feature type="compositionally biased region" description="Basic and acidic residues" evidence="3">
    <location>
        <begin position="973"/>
        <end position="984"/>
    </location>
</feature>
<dbReference type="GO" id="GO:0031028">
    <property type="term" value="P:septation initiation signaling"/>
    <property type="evidence" value="ECO:0007669"/>
    <property type="project" value="TreeGrafter"/>
</dbReference>
<feature type="region of interest" description="Disordered" evidence="3">
    <location>
        <begin position="339"/>
        <end position="395"/>
    </location>
</feature>
<feature type="region of interest" description="Disordered" evidence="3">
    <location>
        <begin position="646"/>
        <end position="915"/>
    </location>
</feature>
<evidence type="ECO:0008006" key="6">
    <source>
        <dbReference type="Google" id="ProtNLM"/>
    </source>
</evidence>
<dbReference type="PROSITE" id="PS51450">
    <property type="entry name" value="LRR"/>
    <property type="match status" value="3"/>
</dbReference>
<keyword evidence="2" id="KW-0677">Repeat</keyword>
<feature type="compositionally biased region" description="Polar residues" evidence="3">
    <location>
        <begin position="424"/>
        <end position="434"/>
    </location>
</feature>
<accession>A0AAW0G8V5</accession>
<dbReference type="SUPFAM" id="SSF52075">
    <property type="entry name" value="Outer arm dynein light chain 1"/>
    <property type="match status" value="1"/>
</dbReference>
<evidence type="ECO:0000256" key="1">
    <source>
        <dbReference type="ARBA" id="ARBA00022614"/>
    </source>
</evidence>
<dbReference type="EMBL" id="JASBNA010000007">
    <property type="protein sequence ID" value="KAK7689781.1"/>
    <property type="molecule type" value="Genomic_DNA"/>
</dbReference>
<feature type="compositionally biased region" description="Polar residues" evidence="3">
    <location>
        <begin position="1438"/>
        <end position="1451"/>
    </location>
</feature>
<feature type="region of interest" description="Disordered" evidence="3">
    <location>
        <begin position="529"/>
        <end position="573"/>
    </location>
</feature>
<feature type="region of interest" description="Disordered" evidence="3">
    <location>
        <begin position="417"/>
        <end position="457"/>
    </location>
</feature>
<feature type="compositionally biased region" description="Acidic residues" evidence="3">
    <location>
        <begin position="892"/>
        <end position="902"/>
    </location>
</feature>
<dbReference type="SUPFAM" id="SSF52058">
    <property type="entry name" value="L domain-like"/>
    <property type="match status" value="1"/>
</dbReference>
<sequence>MSNHYAQDKPAWQTDELEDEWIDEDEPSESALNPAHNTSNISLTQALTSLIITKDNSGSTSASSANTAGTFVVREDVPAAPILPKTPGRNKKGMVKDFFSPLPLERLFEPPSPPSSKITPAPPVLSSAPAIPSRLSQVHLPEPDSTAEYSEVGEGESQKREESSYEGEEHQEVAPGLPDTAPDYKFTFAPPQRSPFDPRGPIPNAQSTPGPSNPMSRILHAPATDPRLRLFQFNYDTFTRDHLSAMVDSIAVNTPSNGTGTPHTDSNSSPMDDDSSEHSTSISRLRSAKRIKLSPASDFSHMGDGTAFIMRPNSGRKDYVGESKSLMEKIRQNQEFSTITTTTSAQPSPAPKKAQSPAFPHSPNNFLAPPEGTVREQKRDRSEDGTTSSKRSTYSSLAYREQAMNLMAQIRNDVKSSKRMFSADTETSHVSPNGSRGREADSDNENFANDQSFSGDTEIIDPQDVQEYKYNLSVSSTGSYTRPIVSPKKVLRKISAQHDAELSRQMSQISLDSEGLLEQFPDPPIQVLFTSASSPPTSPPAHRNREQRPTSTVHLAPPTAVPSPVVPPAYPSGSVRRNEDLTRFVSSSTASGTTLTVGSAASFVKHPGPKQITHIAPSDIPTLPERVGRMVYDRVTMKWVKVSNQSGDVEAGTQEAGSNDSEDPFRDIESLREDSDGGRAESVDDEEARPEESEGDRSVTTEDLEKSRIEEIHSDGEAVDEEEAELNSFSFDGLSVEVMPTARSSHYDDPDDSDSDDEHEDQDTITSQQSDSLLLNSYSSEAAQEHEPTTQVTPEAALDDTPPNRLDPTASTAHIAAPATPAPSRSAADGLTPILRSALKSSSVTPVSVMKRTPANRTVAHRRSVSFSDGKHDGPIVGVGRVILSPSPEALSDSELEDENELDLAQPSGQSLLPSARTKRIAEMLENLEDSAFVDDSPSKGSSDRPPTSELQPIKPRRPSSTAAVVGSPSQEISRRVFSRTESKGPSRNATFLTECSFGVAHDRLVQVITDVQPFEPYWDQLTSIDLSGRKLDSVARLKEFLPRLDSLLLNSNELTYLSGIPSGVRTLSVAFNSLTAVTSFSHILNLESLDISDNNLESLRQLECLRHLRELRADGNNVDNIDGLQKMDGLVKLSLQRNKIRSIDLAACRWTRLEMLNLSQNRLSTVQGLSSLPALVALNLDDNVLGELDPNGSMPRLRILRVSGNRLQQLDSSPFPNLRTLYADNNSLGHIIKANRLTRLENLSLRNQGGRAGLTFSMHDVRDVKRLYLSGNPLKAGFISEPCYNLIYLELAACRLTALSHDFSRMLPNLRVLNLNYNFLEETRPLEGLTRLRKLTIIGSRINAVKHFIRVLRGMRDIEMVDFRMNPCTLGWYLPLLVKDVPGALQPSDGDRHKSGTTPFTFGAPSKLDGDGADDPQAGEQHSGTRNGMKAKGHHQTVAQASSSMNNRAAGSSLSSTKGTTSSRDSHPDYSSKYPQSSTWKDLDTKFRRDLPEDLYVDRMVYRGHIMLACPDIRMLDGIEVTNKEREKAKQILDVVEKSTAQNRDEGKEKGRTQHKSRTAPEGETRVVKRER</sequence>
<feature type="compositionally biased region" description="Basic and acidic residues" evidence="3">
    <location>
        <begin position="373"/>
        <end position="384"/>
    </location>
</feature>
<dbReference type="SMART" id="SM00369">
    <property type="entry name" value="LRR_TYP"/>
    <property type="match status" value="6"/>
</dbReference>
<feature type="compositionally biased region" description="Pro residues" evidence="3">
    <location>
        <begin position="559"/>
        <end position="570"/>
    </location>
</feature>
<dbReference type="InterPro" id="IPR001611">
    <property type="entry name" value="Leu-rich_rpt"/>
</dbReference>
<dbReference type="GO" id="GO:0061499">
    <property type="term" value="C:outer plaque of mitotic spindle pole body"/>
    <property type="evidence" value="ECO:0007669"/>
    <property type="project" value="TreeGrafter"/>
</dbReference>
<feature type="region of interest" description="Disordered" evidence="3">
    <location>
        <begin position="929"/>
        <end position="984"/>
    </location>
</feature>
<feature type="compositionally biased region" description="Acidic residues" evidence="3">
    <location>
        <begin position="15"/>
        <end position="28"/>
    </location>
</feature>
<feature type="compositionally biased region" description="Acidic residues" evidence="3">
    <location>
        <begin position="749"/>
        <end position="763"/>
    </location>
</feature>
<dbReference type="PANTHER" id="PTHR47566">
    <property type="match status" value="1"/>
</dbReference>